<comment type="subcellular location">
    <subcellularLocation>
        <location evidence="1">Cell envelope</location>
    </subcellularLocation>
</comment>
<evidence type="ECO:0000313" key="6">
    <source>
        <dbReference type="EMBL" id="MBB6355487.1"/>
    </source>
</evidence>
<reference evidence="6 7" key="1">
    <citation type="submission" date="2020-08" db="EMBL/GenBank/DDBJ databases">
        <title>Genomic Encyclopedia of Type Strains, Phase IV (KMG-IV): sequencing the most valuable type-strain genomes for metagenomic binning, comparative biology and taxonomic classification.</title>
        <authorList>
            <person name="Goeker M."/>
        </authorList>
    </citation>
    <scope>NUCLEOTIDE SEQUENCE [LARGE SCALE GENOMIC DNA]</scope>
    <source>
        <strain evidence="6 7">DSM 7051</strain>
    </source>
</reference>
<dbReference type="AlphaFoldDB" id="A0A7X0F9A9"/>
<dbReference type="PANTHER" id="PTHR46847:SF1">
    <property type="entry name" value="D-ALLOSE-BINDING PERIPLASMIC PROTEIN-RELATED"/>
    <property type="match status" value="1"/>
</dbReference>
<organism evidence="6 7">
    <name type="scientific">Aminobacter aganoensis</name>
    <dbReference type="NCBI Taxonomy" id="83264"/>
    <lineage>
        <taxon>Bacteria</taxon>
        <taxon>Pseudomonadati</taxon>
        <taxon>Pseudomonadota</taxon>
        <taxon>Alphaproteobacteria</taxon>
        <taxon>Hyphomicrobiales</taxon>
        <taxon>Phyllobacteriaceae</taxon>
        <taxon>Aminobacter</taxon>
    </lineage>
</organism>
<proteinExistence type="inferred from homology"/>
<sequence length="329" mass="34711">MSDKMWSSLSRRNFVALGMAGLAAISIALPQPAFAQSPVIAVSFPNSSLQGAVIATLEAAKKKGGELGYQVVVDDPGTDLKKQINTLNTWIEQKVAVIVCVTLNPAVFESVAKKARSAGIKWITYAEKLQNQDATVGFSQYESAAVLGEYAGKWINSNLDGKANVVILGYEGAFWGRSRADGIAKGLTSVAPGATIVARQDAISATEGLETTRSILQAHPEVNVILGIEDPATEGAYKAWIAAGRDKADPKAFIGGMDGTPGALKLLRSGDTIYRASMALPLIDLGEAIATTADKLAHGETVAERIIALELVEAKSPLADKYLKQQGIE</sequence>
<evidence type="ECO:0000256" key="2">
    <source>
        <dbReference type="ARBA" id="ARBA00007639"/>
    </source>
</evidence>
<dbReference type="Pfam" id="PF13407">
    <property type="entry name" value="Peripla_BP_4"/>
    <property type="match status" value="1"/>
</dbReference>
<dbReference type="GO" id="GO:0030313">
    <property type="term" value="C:cell envelope"/>
    <property type="evidence" value="ECO:0007669"/>
    <property type="project" value="UniProtKB-SubCell"/>
</dbReference>
<dbReference type="Gene3D" id="3.40.50.2300">
    <property type="match status" value="2"/>
</dbReference>
<dbReference type="InterPro" id="IPR025997">
    <property type="entry name" value="SBP_2_dom"/>
</dbReference>
<keyword evidence="7" id="KW-1185">Reference proteome</keyword>
<dbReference type="InterPro" id="IPR028082">
    <property type="entry name" value="Peripla_BP_I"/>
</dbReference>
<comment type="similarity">
    <text evidence="2">Belongs to the bacterial solute-binding protein 2 family.</text>
</comment>
<feature type="chain" id="PRO_5030618954" evidence="4">
    <location>
        <begin position="36"/>
        <end position="329"/>
    </location>
</feature>
<protein>
    <submittedName>
        <fullName evidence="6">Ribose transport system substrate-binding protein</fullName>
    </submittedName>
</protein>
<dbReference type="EMBL" id="JACHOU010000008">
    <property type="protein sequence ID" value="MBB6355487.1"/>
    <property type="molecule type" value="Genomic_DNA"/>
</dbReference>
<accession>A0A7X0F9A9</accession>
<keyword evidence="3 4" id="KW-0732">Signal</keyword>
<feature type="signal peptide" evidence="4">
    <location>
        <begin position="1"/>
        <end position="35"/>
    </location>
</feature>
<comment type="caution">
    <text evidence="6">The sequence shown here is derived from an EMBL/GenBank/DDBJ whole genome shotgun (WGS) entry which is preliminary data.</text>
</comment>
<evidence type="ECO:0000313" key="7">
    <source>
        <dbReference type="Proteomes" id="UP000536262"/>
    </source>
</evidence>
<gene>
    <name evidence="6" type="ORF">GGR00_003291</name>
</gene>
<evidence type="ECO:0000256" key="3">
    <source>
        <dbReference type="ARBA" id="ARBA00022729"/>
    </source>
</evidence>
<evidence type="ECO:0000256" key="4">
    <source>
        <dbReference type="SAM" id="SignalP"/>
    </source>
</evidence>
<dbReference type="PANTHER" id="PTHR46847">
    <property type="entry name" value="D-ALLOSE-BINDING PERIPLASMIC PROTEIN-RELATED"/>
    <property type="match status" value="1"/>
</dbReference>
<feature type="domain" description="Periplasmic binding protein" evidence="5">
    <location>
        <begin position="40"/>
        <end position="300"/>
    </location>
</feature>
<evidence type="ECO:0000256" key="1">
    <source>
        <dbReference type="ARBA" id="ARBA00004196"/>
    </source>
</evidence>
<dbReference type="Proteomes" id="UP000536262">
    <property type="component" value="Unassembled WGS sequence"/>
</dbReference>
<dbReference type="PROSITE" id="PS51318">
    <property type="entry name" value="TAT"/>
    <property type="match status" value="1"/>
</dbReference>
<dbReference type="GO" id="GO:0030246">
    <property type="term" value="F:carbohydrate binding"/>
    <property type="evidence" value="ECO:0007669"/>
    <property type="project" value="UniProtKB-ARBA"/>
</dbReference>
<name>A0A7X0F9A9_9HYPH</name>
<dbReference type="RefSeq" id="WP_184699997.1">
    <property type="nucleotide sequence ID" value="NZ_BAABEG010000001.1"/>
</dbReference>
<dbReference type="SUPFAM" id="SSF53822">
    <property type="entry name" value="Periplasmic binding protein-like I"/>
    <property type="match status" value="1"/>
</dbReference>
<dbReference type="CDD" id="cd01536">
    <property type="entry name" value="PBP1_ABC_sugar_binding-like"/>
    <property type="match status" value="1"/>
</dbReference>
<dbReference type="InterPro" id="IPR006311">
    <property type="entry name" value="TAT_signal"/>
</dbReference>
<evidence type="ECO:0000259" key="5">
    <source>
        <dbReference type="Pfam" id="PF13407"/>
    </source>
</evidence>